<evidence type="ECO:0000256" key="6">
    <source>
        <dbReference type="ARBA" id="ARBA00023014"/>
    </source>
</evidence>
<comment type="cofactor">
    <cofactor evidence="1">
        <name>Fe cation</name>
        <dbReference type="ChEBI" id="CHEBI:24875"/>
    </cofactor>
</comment>
<keyword evidence="6" id="KW-0411">Iron-sulfur</keyword>
<dbReference type="InterPro" id="IPR017941">
    <property type="entry name" value="Rieske_2Fe-2S"/>
</dbReference>
<dbReference type="RefSeq" id="WP_100884050.1">
    <property type="nucleotide sequence ID" value="NZ_JAAORC010000002.1"/>
</dbReference>
<evidence type="ECO:0000313" key="9">
    <source>
        <dbReference type="Proteomes" id="UP000666562"/>
    </source>
</evidence>
<dbReference type="PRINTS" id="PR00090">
    <property type="entry name" value="RNGDIOXGNASE"/>
</dbReference>
<comment type="caution">
    <text evidence="8">The sequence shown here is derived from an EMBL/GenBank/DDBJ whole genome shotgun (WGS) entry which is preliminary data.</text>
</comment>
<dbReference type="GO" id="GO:0051537">
    <property type="term" value="F:2 iron, 2 sulfur cluster binding"/>
    <property type="evidence" value="ECO:0007669"/>
    <property type="project" value="UniProtKB-KW"/>
</dbReference>
<feature type="domain" description="Rieske" evidence="7">
    <location>
        <begin position="30"/>
        <end position="128"/>
    </location>
</feature>
<dbReference type="EMBL" id="JAAORC010000002">
    <property type="protein sequence ID" value="MBO8223454.1"/>
    <property type="molecule type" value="Genomic_DNA"/>
</dbReference>
<evidence type="ECO:0000256" key="3">
    <source>
        <dbReference type="ARBA" id="ARBA00022723"/>
    </source>
</evidence>
<dbReference type="Gene3D" id="2.102.10.10">
    <property type="entry name" value="Rieske [2Fe-2S] iron-sulphur domain"/>
    <property type="match status" value="1"/>
</dbReference>
<sequence>MSTSFLPTWLYSEQKIFELELENYSKNYWHPLIFIGEIKPGEILEKKFFNQSLLISCSEKNLITVFKNRCPHRGSKLCLPKTKLNPSKNIFCPYHGWTFDSFGKLKTLPLKYNFETRIETEDYFLEKVNSLINGPLIWINFSNKPISIDDQIELVGRKCNDQWDMNYSIFSEFSDTLNCNWKIAHDNTLDDYHVAIAHKDTLHKEQGPIKNYRYFFSEFCNVLVTPLSSEGNLYTFGLLPWNHLIIWPGKGIVLINYLPKNIGQCIIEIKLASASLCKNDLENWKKSILEFLGEDKVIVESVHKSYLENFKLGPPNRLEQRIIHWQNIYKDFLNASGISL</sequence>
<keyword evidence="5" id="KW-0408">Iron</keyword>
<evidence type="ECO:0000256" key="2">
    <source>
        <dbReference type="ARBA" id="ARBA00022714"/>
    </source>
</evidence>
<dbReference type="PANTHER" id="PTHR43756">
    <property type="entry name" value="CHOLINE MONOOXYGENASE, CHLOROPLASTIC"/>
    <property type="match status" value="1"/>
</dbReference>
<dbReference type="GO" id="GO:0004497">
    <property type="term" value="F:monooxygenase activity"/>
    <property type="evidence" value="ECO:0007669"/>
    <property type="project" value="UniProtKB-ARBA"/>
</dbReference>
<dbReference type="GO" id="GO:0005506">
    <property type="term" value="F:iron ion binding"/>
    <property type="evidence" value="ECO:0007669"/>
    <property type="project" value="InterPro"/>
</dbReference>
<accession>A0A8I1X4N8</accession>
<dbReference type="InterPro" id="IPR001663">
    <property type="entry name" value="Rng_hydr_dOase-A"/>
</dbReference>
<dbReference type="GO" id="GO:0016705">
    <property type="term" value="F:oxidoreductase activity, acting on paired donors, with incorporation or reduction of molecular oxygen"/>
    <property type="evidence" value="ECO:0007669"/>
    <property type="project" value="UniProtKB-ARBA"/>
</dbReference>
<dbReference type="SUPFAM" id="SSF50022">
    <property type="entry name" value="ISP domain"/>
    <property type="match status" value="1"/>
</dbReference>
<evidence type="ECO:0000256" key="4">
    <source>
        <dbReference type="ARBA" id="ARBA00023002"/>
    </source>
</evidence>
<evidence type="ECO:0000259" key="7">
    <source>
        <dbReference type="PROSITE" id="PS51296"/>
    </source>
</evidence>
<evidence type="ECO:0000256" key="5">
    <source>
        <dbReference type="ARBA" id="ARBA00023004"/>
    </source>
</evidence>
<dbReference type="InterPro" id="IPR036922">
    <property type="entry name" value="Rieske_2Fe-2S_sf"/>
</dbReference>
<keyword evidence="3" id="KW-0479">Metal-binding</keyword>
<dbReference type="Proteomes" id="UP000666562">
    <property type="component" value="Unassembled WGS sequence"/>
</dbReference>
<dbReference type="CDD" id="cd00680">
    <property type="entry name" value="RHO_alpha_C"/>
    <property type="match status" value="1"/>
</dbReference>
<proteinExistence type="predicted"/>
<dbReference type="Pfam" id="PF00848">
    <property type="entry name" value="Ring_hydroxyl_A"/>
    <property type="match status" value="1"/>
</dbReference>
<keyword evidence="4" id="KW-0560">Oxidoreductase</keyword>
<evidence type="ECO:0000256" key="1">
    <source>
        <dbReference type="ARBA" id="ARBA00001962"/>
    </source>
</evidence>
<keyword evidence="2" id="KW-0001">2Fe-2S</keyword>
<protein>
    <submittedName>
        <fullName evidence="8">Rieske 2Fe-2S domain-containing protein</fullName>
    </submittedName>
</protein>
<dbReference type="Gene3D" id="3.90.380.10">
    <property type="entry name" value="Naphthalene 1,2-dioxygenase Alpha Subunit, Chain A, domain 1"/>
    <property type="match status" value="2"/>
</dbReference>
<evidence type="ECO:0000313" key="8">
    <source>
        <dbReference type="EMBL" id="MBO8223454.1"/>
    </source>
</evidence>
<organism evidence="8 9">
    <name type="scientific">Prochlorococcus marinus str. XMU1401</name>
    <dbReference type="NCBI Taxonomy" id="2052594"/>
    <lineage>
        <taxon>Bacteria</taxon>
        <taxon>Bacillati</taxon>
        <taxon>Cyanobacteriota</taxon>
        <taxon>Cyanophyceae</taxon>
        <taxon>Synechococcales</taxon>
        <taxon>Prochlorococcaceae</taxon>
        <taxon>Prochlorococcus</taxon>
    </lineage>
</organism>
<gene>
    <name evidence="8" type="ORF">HA142_08015</name>
</gene>
<dbReference type="SUPFAM" id="SSF55961">
    <property type="entry name" value="Bet v1-like"/>
    <property type="match status" value="1"/>
</dbReference>
<dbReference type="AlphaFoldDB" id="A0A8I1X4N8"/>
<reference evidence="8" key="1">
    <citation type="submission" date="2020-03" db="EMBL/GenBank/DDBJ databases">
        <title>Genome differentiation and subclade ecological adaptation of Prochlorococcus HLII clade in the global ocean.</title>
        <authorList>
            <person name="Yan W."/>
            <person name="Fen X."/>
            <person name="Zhang W."/>
        </authorList>
    </citation>
    <scope>NUCLEOTIDE SEQUENCE</scope>
    <source>
        <strain evidence="8">XMU1401</strain>
    </source>
</reference>
<name>A0A8I1X4N8_PROMR</name>
<dbReference type="InterPro" id="IPR015879">
    <property type="entry name" value="Ring_hydroxy_dOase_asu_C_dom"/>
</dbReference>
<dbReference type="Pfam" id="PF00355">
    <property type="entry name" value="Rieske"/>
    <property type="match status" value="1"/>
</dbReference>
<dbReference type="PROSITE" id="PS51296">
    <property type="entry name" value="RIESKE"/>
    <property type="match status" value="1"/>
</dbReference>
<dbReference type="PANTHER" id="PTHR43756:SF5">
    <property type="entry name" value="CHOLINE MONOOXYGENASE, CHLOROPLASTIC"/>
    <property type="match status" value="1"/>
</dbReference>